<dbReference type="GO" id="GO:0033608">
    <property type="term" value="F:formyl-CoA transferase activity"/>
    <property type="evidence" value="ECO:0007669"/>
    <property type="project" value="UniProtKB-EC"/>
</dbReference>
<evidence type="ECO:0000313" key="3">
    <source>
        <dbReference type="Proteomes" id="UP000742786"/>
    </source>
</evidence>
<dbReference type="InterPro" id="IPR044855">
    <property type="entry name" value="CoA-Trfase_III_dom3_sf"/>
</dbReference>
<dbReference type="InterPro" id="IPR023606">
    <property type="entry name" value="CoA-Trfase_III_dom_1_sf"/>
</dbReference>
<dbReference type="Proteomes" id="UP000742786">
    <property type="component" value="Unassembled WGS sequence"/>
</dbReference>
<dbReference type="Gene3D" id="3.40.50.10540">
    <property type="entry name" value="Crotonobetainyl-coa:carnitine coa-transferase, domain 1"/>
    <property type="match status" value="1"/>
</dbReference>
<comment type="caution">
    <text evidence="2">The sequence shown here is derived from an EMBL/GenBank/DDBJ whole genome shotgun (WGS) entry which is preliminary data.</text>
</comment>
<reference evidence="2" key="1">
    <citation type="submission" date="2021-04" db="EMBL/GenBank/DDBJ databases">
        <authorList>
            <person name="Hornung B."/>
        </authorList>
    </citation>
    <scope>NUCLEOTIDE SEQUENCE</scope>
    <source>
        <strain evidence="2">G5G6</strain>
    </source>
</reference>
<dbReference type="SUPFAM" id="SSF89796">
    <property type="entry name" value="CoA-transferase family III (CaiB/BaiF)"/>
    <property type="match status" value="1"/>
</dbReference>
<dbReference type="PANTHER" id="PTHR48207:SF4">
    <property type="entry name" value="BLL6097 PROTEIN"/>
    <property type="match status" value="1"/>
</dbReference>
<dbReference type="Gene3D" id="3.30.1540.10">
    <property type="entry name" value="formyl-coa transferase, domain 3"/>
    <property type="match status" value="1"/>
</dbReference>
<dbReference type="EC" id="2.8.3.16" evidence="2"/>
<dbReference type="AlphaFoldDB" id="A0A916N1N9"/>
<protein>
    <submittedName>
        <fullName evidence="2">Formyl-CoA:oxalate CoA-transferase</fullName>
        <ecNumber evidence="2">2.8.3.16</ecNumber>
    </submittedName>
</protein>
<organism evidence="2 3">
    <name type="scientific">Georgfuchsia toluolica</name>
    <dbReference type="NCBI Taxonomy" id="424218"/>
    <lineage>
        <taxon>Bacteria</taxon>
        <taxon>Pseudomonadati</taxon>
        <taxon>Pseudomonadota</taxon>
        <taxon>Betaproteobacteria</taxon>
        <taxon>Nitrosomonadales</taxon>
        <taxon>Sterolibacteriaceae</taxon>
        <taxon>Georgfuchsia</taxon>
    </lineage>
</organism>
<accession>A0A916N1N9</accession>
<sequence>MQEQGIMTVCNNLNVGEKSTGPLDGIRVLDMATMIVGPVATQWLGDMGADVIKVEPPDGDLTRNIGPRHSPDMGAFFLGSNRNKRSIALNLKKREARPVFERLVRSSDVILYSIRTEAAERLGLTYKKLSALNPKIILCHVKGFADEGSYGGMAAYDDVVQAVSGLAMLQSVVTGEPRYVPSIIADKVTGLQAAYAISLAIFHRLRTGQGQEISIPMFETMAAFNMTEHLWGEIFVPPLAGTGYPPITTKARRPFKTSDGGYLCVLPYTEQHWARFCEVVGDPVLTADPRYATHAARQSDQLGFWNEVANQVKRKSTAEWVEALTAADVPFGLANSLDDLLTDPHLESVGFWQTFQHPTEGALRMMANPTTMSASPASIRHLPPRLGEHSAEILRELEFGADDIAALTAQGVFGPDPAIREHH</sequence>
<name>A0A916N1N9_9PROT</name>
<dbReference type="PANTHER" id="PTHR48207">
    <property type="entry name" value="SUCCINATE--HYDROXYMETHYLGLUTARATE COA-TRANSFERASE"/>
    <property type="match status" value="1"/>
</dbReference>
<proteinExistence type="predicted"/>
<evidence type="ECO:0000256" key="1">
    <source>
        <dbReference type="ARBA" id="ARBA00022679"/>
    </source>
</evidence>
<dbReference type="Pfam" id="PF02515">
    <property type="entry name" value="CoA_transf_3"/>
    <property type="match status" value="1"/>
</dbReference>
<gene>
    <name evidence="2" type="ORF">GTOL_13028</name>
</gene>
<dbReference type="EMBL" id="CAJQUM010000001">
    <property type="protein sequence ID" value="CAG4885145.1"/>
    <property type="molecule type" value="Genomic_DNA"/>
</dbReference>
<dbReference type="InterPro" id="IPR003673">
    <property type="entry name" value="CoA-Trfase_fam_III"/>
</dbReference>
<evidence type="ECO:0000313" key="2">
    <source>
        <dbReference type="EMBL" id="CAG4885145.1"/>
    </source>
</evidence>
<keyword evidence="3" id="KW-1185">Reference proteome</keyword>
<dbReference type="InterPro" id="IPR050483">
    <property type="entry name" value="CoA-transferase_III_domain"/>
</dbReference>
<keyword evidence="1 2" id="KW-0808">Transferase</keyword>